<reference evidence="2 3" key="2">
    <citation type="submission" date="2013-09" db="EMBL/GenBank/DDBJ databases">
        <title>Whole genome comparison of six Crocosphaera watsonii strains with differing phenotypes.</title>
        <authorList>
            <person name="Bench S.R."/>
            <person name="Heller P."/>
            <person name="Frank I."/>
            <person name="Arciniega M."/>
            <person name="Shilova I.N."/>
            <person name="Zehr J.P."/>
        </authorList>
    </citation>
    <scope>NUCLEOTIDE SEQUENCE [LARGE SCALE GENOMIC DNA]</scope>
    <source>
        <strain evidence="2 3">WH 0402</strain>
    </source>
</reference>
<dbReference type="Proteomes" id="UP000018130">
    <property type="component" value="Unassembled WGS sequence"/>
</dbReference>
<organism evidence="2 3">
    <name type="scientific">Crocosphaera watsonii WH 0402</name>
    <dbReference type="NCBI Taxonomy" id="1284629"/>
    <lineage>
        <taxon>Bacteria</taxon>
        <taxon>Bacillati</taxon>
        <taxon>Cyanobacteriota</taxon>
        <taxon>Cyanophyceae</taxon>
        <taxon>Oscillatoriophycideae</taxon>
        <taxon>Chroococcales</taxon>
        <taxon>Aphanothecaceae</taxon>
        <taxon>Crocosphaera</taxon>
    </lineage>
</organism>
<evidence type="ECO:0000313" key="2">
    <source>
        <dbReference type="EMBL" id="CCQ66192.1"/>
    </source>
</evidence>
<gene>
    <name evidence="2" type="ORF">CWATWH0402_2371</name>
</gene>
<comment type="caution">
    <text evidence="2">The sequence shown here is derived from an EMBL/GenBank/DDBJ whole genome shotgun (WGS) entry which is preliminary data.</text>
</comment>
<sequence length="49" mass="5767">MKWQERLFMVISYIALEIILNLVGIDELVDCSEFIFLLADSQLFDKTIE</sequence>
<accession>T2JNR7</accession>
<feature type="transmembrane region" description="Helical" evidence="1">
    <location>
        <begin position="7"/>
        <end position="25"/>
    </location>
</feature>
<dbReference type="EMBL" id="CAQN01000367">
    <property type="protein sequence ID" value="CCQ66192.1"/>
    <property type="molecule type" value="Genomic_DNA"/>
</dbReference>
<evidence type="ECO:0000256" key="1">
    <source>
        <dbReference type="SAM" id="Phobius"/>
    </source>
</evidence>
<reference evidence="2 3" key="1">
    <citation type="submission" date="2013-01" db="EMBL/GenBank/DDBJ databases">
        <authorList>
            <person name="Bench S."/>
        </authorList>
    </citation>
    <scope>NUCLEOTIDE SEQUENCE [LARGE SCALE GENOMIC DNA]</scope>
    <source>
        <strain evidence="2 3">WH 0402</strain>
    </source>
</reference>
<protein>
    <submittedName>
        <fullName evidence="2">Uncharacterized protein</fullName>
    </submittedName>
</protein>
<name>T2JNR7_CROWT</name>
<keyword evidence="1" id="KW-0472">Membrane</keyword>
<dbReference type="AlphaFoldDB" id="T2JNR7"/>
<proteinExistence type="predicted"/>
<keyword evidence="1" id="KW-1133">Transmembrane helix</keyword>
<evidence type="ECO:0000313" key="3">
    <source>
        <dbReference type="Proteomes" id="UP000018130"/>
    </source>
</evidence>
<keyword evidence="1" id="KW-0812">Transmembrane</keyword>